<protein>
    <submittedName>
        <fullName evidence="2">Uncharacterized protein</fullName>
    </submittedName>
</protein>
<dbReference type="AlphaFoldDB" id="A0A6V8MZB8"/>
<feature type="compositionally biased region" description="Basic and acidic residues" evidence="1">
    <location>
        <begin position="8"/>
        <end position="21"/>
    </location>
</feature>
<feature type="region of interest" description="Disordered" evidence="1">
    <location>
        <begin position="1"/>
        <end position="23"/>
    </location>
</feature>
<proteinExistence type="predicted"/>
<evidence type="ECO:0000313" key="2">
    <source>
        <dbReference type="EMBL" id="GFO64863.1"/>
    </source>
</evidence>
<name>A0A6V8MZB8_9BACT</name>
<organism evidence="2 3">
    <name type="scientific">Geomonas paludis</name>
    <dbReference type="NCBI Taxonomy" id="2740185"/>
    <lineage>
        <taxon>Bacteria</taxon>
        <taxon>Pseudomonadati</taxon>
        <taxon>Thermodesulfobacteriota</taxon>
        <taxon>Desulfuromonadia</taxon>
        <taxon>Geobacterales</taxon>
        <taxon>Geobacteraceae</taxon>
        <taxon>Geomonas</taxon>
    </lineage>
</organism>
<evidence type="ECO:0000256" key="1">
    <source>
        <dbReference type="SAM" id="MobiDB-lite"/>
    </source>
</evidence>
<reference evidence="3" key="1">
    <citation type="submission" date="2020-06" db="EMBL/GenBank/DDBJ databases">
        <title>Draft genomic sequecing of Geomonas sp. Red736.</title>
        <authorList>
            <person name="Itoh H."/>
            <person name="Xu Z.X."/>
            <person name="Ushijima N."/>
            <person name="Masuda Y."/>
            <person name="Shiratori Y."/>
            <person name="Senoo K."/>
        </authorList>
    </citation>
    <scope>NUCLEOTIDE SEQUENCE [LARGE SCALE GENOMIC DNA]</scope>
    <source>
        <strain evidence="3">Red736</strain>
    </source>
</reference>
<sequence length="108" mass="11946">MLIVENQRGGDAKQTGDDQLRTRTVGQGQRGFLAEHCWGELEGSDCQADNLHDPVLPIVSTNPVVGQSQQICETTDLEAVPSSNSKAVTPFFEFFYYRLEKGDMGRIV</sequence>
<comment type="caution">
    <text evidence="2">The sequence shown here is derived from an EMBL/GenBank/DDBJ whole genome shotgun (WGS) entry which is preliminary data.</text>
</comment>
<dbReference type="EMBL" id="BLXY01000005">
    <property type="protein sequence ID" value="GFO64863.1"/>
    <property type="molecule type" value="Genomic_DNA"/>
</dbReference>
<dbReference type="Proteomes" id="UP000568888">
    <property type="component" value="Unassembled WGS sequence"/>
</dbReference>
<gene>
    <name evidence="2" type="ORF">GMPD_27820</name>
</gene>
<accession>A0A6V8MZB8</accession>
<evidence type="ECO:0000313" key="3">
    <source>
        <dbReference type="Proteomes" id="UP000568888"/>
    </source>
</evidence>